<dbReference type="EMBL" id="JAEMNV010000014">
    <property type="protein sequence ID" value="MBJ8342791.1"/>
    <property type="molecule type" value="Genomic_DNA"/>
</dbReference>
<reference evidence="1" key="1">
    <citation type="submission" date="2020-12" db="EMBL/GenBank/DDBJ databases">
        <title>Antrihabitans popcorni sp. nov. and Antrihabitans auranticaus sp. nov., isolated from a larva cave.</title>
        <authorList>
            <person name="Lee S.D."/>
            <person name="Kim I.S."/>
        </authorList>
    </citation>
    <scope>NUCLEOTIDE SEQUENCE</scope>
    <source>
        <strain evidence="1">YC3-6</strain>
    </source>
</reference>
<name>A0A934NWD5_9NOCA</name>
<proteinExistence type="predicted"/>
<comment type="caution">
    <text evidence="1">The sequence shown here is derived from an EMBL/GenBank/DDBJ whole genome shotgun (WGS) entry which is preliminary data.</text>
</comment>
<evidence type="ECO:0000313" key="2">
    <source>
        <dbReference type="Proteomes" id="UP000655868"/>
    </source>
</evidence>
<organism evidence="1 2">
    <name type="scientific">Antrihabitans stalagmiti</name>
    <dbReference type="NCBI Taxonomy" id="2799499"/>
    <lineage>
        <taxon>Bacteria</taxon>
        <taxon>Bacillati</taxon>
        <taxon>Actinomycetota</taxon>
        <taxon>Actinomycetes</taxon>
        <taxon>Mycobacteriales</taxon>
        <taxon>Nocardiaceae</taxon>
        <taxon>Antrihabitans</taxon>
    </lineage>
</organism>
<keyword evidence="2" id="KW-1185">Reference proteome</keyword>
<sequence length="50" mass="5484">MPSIEDQLIACRAQLKAARAAGKTEAAEFLALRMDLLLDRLPRTQEASPC</sequence>
<dbReference type="Proteomes" id="UP000655868">
    <property type="component" value="Unassembled WGS sequence"/>
</dbReference>
<dbReference type="RefSeq" id="WP_199708494.1">
    <property type="nucleotide sequence ID" value="NZ_JAEMNV010000014.1"/>
</dbReference>
<accession>A0A934NWD5</accession>
<gene>
    <name evidence="1" type="ORF">JGU71_28265</name>
</gene>
<dbReference type="AlphaFoldDB" id="A0A934NWD5"/>
<protein>
    <submittedName>
        <fullName evidence="1">Uncharacterized protein</fullName>
    </submittedName>
</protein>
<evidence type="ECO:0000313" key="1">
    <source>
        <dbReference type="EMBL" id="MBJ8342791.1"/>
    </source>
</evidence>